<dbReference type="PANTHER" id="PTHR24015">
    <property type="entry name" value="OS07G0578800 PROTEIN-RELATED"/>
    <property type="match status" value="1"/>
</dbReference>
<dbReference type="InterPro" id="IPR002885">
    <property type="entry name" value="PPR_rpt"/>
</dbReference>
<keyword evidence="1" id="KW-0677">Repeat</keyword>
<dbReference type="PROSITE" id="PS51375">
    <property type="entry name" value="PPR"/>
    <property type="match status" value="4"/>
</dbReference>
<dbReference type="GO" id="GO:0009451">
    <property type="term" value="P:RNA modification"/>
    <property type="evidence" value="ECO:0007669"/>
    <property type="project" value="InterPro"/>
</dbReference>
<feature type="repeat" description="PPR" evidence="2">
    <location>
        <begin position="109"/>
        <end position="139"/>
    </location>
</feature>
<organism evidence="3 4">
    <name type="scientific">Handroanthus impetiginosus</name>
    <dbReference type="NCBI Taxonomy" id="429701"/>
    <lineage>
        <taxon>Eukaryota</taxon>
        <taxon>Viridiplantae</taxon>
        <taxon>Streptophyta</taxon>
        <taxon>Embryophyta</taxon>
        <taxon>Tracheophyta</taxon>
        <taxon>Spermatophyta</taxon>
        <taxon>Magnoliopsida</taxon>
        <taxon>eudicotyledons</taxon>
        <taxon>Gunneridae</taxon>
        <taxon>Pentapetalae</taxon>
        <taxon>asterids</taxon>
        <taxon>lamiids</taxon>
        <taxon>Lamiales</taxon>
        <taxon>Bignoniaceae</taxon>
        <taxon>Crescentiina</taxon>
        <taxon>Tabebuia alliance</taxon>
        <taxon>Handroanthus</taxon>
    </lineage>
</organism>
<name>A0A2G9HKA6_9LAMI</name>
<accession>A0A2G9HKA6</accession>
<dbReference type="FunFam" id="1.25.40.10:FF:000090">
    <property type="entry name" value="Pentatricopeptide repeat-containing protein, chloroplastic"/>
    <property type="match status" value="1"/>
</dbReference>
<gene>
    <name evidence="3" type="ORF">CDL12_09375</name>
</gene>
<feature type="repeat" description="PPR" evidence="2">
    <location>
        <begin position="456"/>
        <end position="490"/>
    </location>
</feature>
<dbReference type="Proteomes" id="UP000231279">
    <property type="component" value="Unassembled WGS sequence"/>
</dbReference>
<dbReference type="Gene3D" id="1.25.40.10">
    <property type="entry name" value="Tetratricopeptide repeat domain"/>
    <property type="match status" value="4"/>
</dbReference>
<evidence type="ECO:0000256" key="2">
    <source>
        <dbReference type="PROSITE-ProRule" id="PRU00708"/>
    </source>
</evidence>
<evidence type="ECO:0000256" key="1">
    <source>
        <dbReference type="ARBA" id="ARBA00022737"/>
    </source>
</evidence>
<dbReference type="EMBL" id="NKXS01001566">
    <property type="protein sequence ID" value="PIN17957.1"/>
    <property type="molecule type" value="Genomic_DNA"/>
</dbReference>
<feature type="repeat" description="PPR" evidence="2">
    <location>
        <begin position="382"/>
        <end position="416"/>
    </location>
</feature>
<evidence type="ECO:0000313" key="3">
    <source>
        <dbReference type="EMBL" id="PIN17957.1"/>
    </source>
</evidence>
<dbReference type="InterPro" id="IPR046960">
    <property type="entry name" value="PPR_At4g14850-like_plant"/>
</dbReference>
<dbReference type="FunFam" id="1.25.40.10:FF:000073">
    <property type="entry name" value="Pentatricopeptide repeat-containing protein chloroplastic"/>
    <property type="match status" value="1"/>
</dbReference>
<dbReference type="AlphaFoldDB" id="A0A2G9HKA6"/>
<dbReference type="NCBIfam" id="TIGR00756">
    <property type="entry name" value="PPR"/>
    <property type="match status" value="7"/>
</dbReference>
<evidence type="ECO:0000313" key="4">
    <source>
        <dbReference type="Proteomes" id="UP000231279"/>
    </source>
</evidence>
<feature type="repeat" description="PPR" evidence="2">
    <location>
        <begin position="209"/>
        <end position="243"/>
    </location>
</feature>
<dbReference type="InterPro" id="IPR011990">
    <property type="entry name" value="TPR-like_helical_dom_sf"/>
</dbReference>
<dbReference type="InterPro" id="IPR046848">
    <property type="entry name" value="E_motif"/>
</dbReference>
<dbReference type="PANTHER" id="PTHR24015:SF388">
    <property type="entry name" value="OS02G0680500 PROTEIN"/>
    <property type="match status" value="1"/>
</dbReference>
<dbReference type="GO" id="GO:0003729">
    <property type="term" value="F:mRNA binding"/>
    <property type="evidence" value="ECO:0007669"/>
    <property type="project" value="UniProtKB-ARBA"/>
</dbReference>
<dbReference type="Pfam" id="PF13041">
    <property type="entry name" value="PPR_2"/>
    <property type="match status" value="1"/>
</dbReference>
<protein>
    <recommendedName>
        <fullName evidence="5">Pentacotripeptide-repeat region of PRORP domain-containing protein</fullName>
    </recommendedName>
</protein>
<proteinExistence type="predicted"/>
<reference evidence="4" key="1">
    <citation type="journal article" date="2018" name="Gigascience">
        <title>Genome assembly of the Pink Ipe (Handroanthus impetiginosus, Bignoniaceae), a highly valued, ecologically keystone Neotropical timber forest tree.</title>
        <authorList>
            <person name="Silva-Junior O.B."/>
            <person name="Grattapaglia D."/>
            <person name="Novaes E."/>
            <person name="Collevatti R.G."/>
        </authorList>
    </citation>
    <scope>NUCLEOTIDE SEQUENCE [LARGE SCALE GENOMIC DNA]</scope>
    <source>
        <strain evidence="4">cv. UFG-1</strain>
    </source>
</reference>
<dbReference type="Pfam" id="PF20431">
    <property type="entry name" value="E_motif"/>
    <property type="match status" value="1"/>
</dbReference>
<dbReference type="OrthoDB" id="647890at2759"/>
<keyword evidence="4" id="KW-1185">Reference proteome</keyword>
<dbReference type="Pfam" id="PF01535">
    <property type="entry name" value="PPR"/>
    <property type="match status" value="9"/>
</dbReference>
<comment type="caution">
    <text evidence="3">The sequence shown here is derived from an EMBL/GenBank/DDBJ whole genome shotgun (WGS) entry which is preliminary data.</text>
</comment>
<sequence>MCSYRLHSLLLPPCTNFHNPTSQVSEPKINSSSLHCSYPGVKTFSDALLSIRKCTENEDPKMGSCFHGQILKSGLESDVFVANSLLNMYSKCDQIKDAENVFDHMPYRTIVSWTSMMSGYYRNGLADEAILLFSAMLEYLQPNEFSLAVVLQACALKGDEKLVQVIHCFAVRSGLMLDKFLQNSLIDAYAKLGMLTAAEKLLERLYRRDEVSWTCVISGSVSHGNSKRALAFFCGMQEDGVIPNDVTMLAVLKACSELNNYQIMKWIHGLVLKGNWCMNSLVLNSLIEMYSTNGYFIDSLTIFFRFCFNNKGLYPSPETMANIVQDSGNFEQLNVGKEIHGYLIKHRFLPCTTVENSLMNMYARNGQEDSALLLFRMMPTRDIISWNTIISSLVKNDQPVGALRFLSEIHREGSQDNVSPDFVTLLTSLEACSDLALLLQGQILHGYLIRTGLLGDIFIQNALIDVYAKSGRLDFAENIFKEMHERDIGSWNSIIAAYGINGNGTSALNIFSDLEGSGTTKPNEITFLNVLSACSHTGLVEQGLEIFKLMETRYGIQPRMEHYACMVDLLGRAGRVEEAETFIHKMPIRPGPDVWGALLSASVLIGNTTIAEKAAKELAVLEPNSSIWRVALSNAYAAAGKWREVAEIRAELRGSKKLKKEGGWSSINVEGCEFSFMAGETKCLESATIYEIIGSLQSHMRDEVQLAVELC</sequence>
<dbReference type="FunFam" id="1.25.40.10:FF:000227">
    <property type="entry name" value="Pentatricopeptide repeat-containing protein At3g13880"/>
    <property type="match status" value="1"/>
</dbReference>
<evidence type="ECO:0008006" key="5">
    <source>
        <dbReference type="Google" id="ProtNLM"/>
    </source>
</evidence>
<dbReference type="STRING" id="429701.A0A2G9HKA6"/>